<dbReference type="PATRIC" id="fig|1254432.3.peg.5974"/>
<dbReference type="Proteomes" id="UP000014803">
    <property type="component" value="Chromosome"/>
</dbReference>
<feature type="compositionally biased region" description="Basic and acidic residues" evidence="1">
    <location>
        <begin position="1"/>
        <end position="18"/>
    </location>
</feature>
<dbReference type="EMBL" id="CP003969">
    <property type="protein sequence ID" value="AGP37698.1"/>
    <property type="molecule type" value="Genomic_DNA"/>
</dbReference>
<proteinExistence type="predicted"/>
<evidence type="ECO:0000313" key="2">
    <source>
        <dbReference type="EMBL" id="AGP37698.1"/>
    </source>
</evidence>
<dbReference type="HOGENOM" id="CLU_1561880_0_0_7"/>
<dbReference type="AlphaFoldDB" id="S4Y448"/>
<evidence type="ECO:0000256" key="1">
    <source>
        <dbReference type="SAM" id="MobiDB-lite"/>
    </source>
</evidence>
<dbReference type="RefSeq" id="WP_020737198.1">
    <property type="nucleotide sequence ID" value="NC_021658.1"/>
</dbReference>
<reference evidence="2 3" key="1">
    <citation type="journal article" date="2013" name="Sci. Rep.">
        <title>Extraordinary expansion of a Sorangium cellulosum genome from an alkaline milieu.</title>
        <authorList>
            <person name="Han K."/>
            <person name="Li Z.F."/>
            <person name="Peng R."/>
            <person name="Zhu L.P."/>
            <person name="Zhou T."/>
            <person name="Wang L.G."/>
            <person name="Li S.G."/>
            <person name="Zhang X.B."/>
            <person name="Hu W."/>
            <person name="Wu Z.H."/>
            <person name="Qin N."/>
            <person name="Li Y.Z."/>
        </authorList>
    </citation>
    <scope>NUCLEOTIDE SEQUENCE [LARGE SCALE GENOMIC DNA]</scope>
    <source>
        <strain evidence="2 3">So0157-2</strain>
    </source>
</reference>
<feature type="region of interest" description="Disordered" evidence="1">
    <location>
        <begin position="1"/>
        <end position="26"/>
    </location>
</feature>
<accession>S4Y448</accession>
<name>S4Y448_SORCE</name>
<sequence>MSFDDLKKKHMARIEQQRRSSKAADLTQEEYDRFEAALPALTAEVLGPEFEEAERTLNEMELDARLAKDAFITNLAGTAHVRVSGTSKCLFDLSFVLPPPKDKQKPHYDLRVSVLAIVPPGKAVLEIHATNTEIGAKADMYTKRASLALQDISRTRVHEELFQTMDALLED</sequence>
<evidence type="ECO:0000313" key="3">
    <source>
        <dbReference type="Proteomes" id="UP000014803"/>
    </source>
</evidence>
<dbReference type="KEGG" id="scu:SCE1572_26405"/>
<organism evidence="2 3">
    <name type="scientific">Sorangium cellulosum So0157-2</name>
    <dbReference type="NCBI Taxonomy" id="1254432"/>
    <lineage>
        <taxon>Bacteria</taxon>
        <taxon>Pseudomonadati</taxon>
        <taxon>Myxococcota</taxon>
        <taxon>Polyangia</taxon>
        <taxon>Polyangiales</taxon>
        <taxon>Polyangiaceae</taxon>
        <taxon>Sorangium</taxon>
    </lineage>
</organism>
<gene>
    <name evidence="2" type="ORF">SCE1572_26405</name>
</gene>
<protein>
    <submittedName>
        <fullName evidence="2">Uncharacterized protein</fullName>
    </submittedName>
</protein>